<dbReference type="FunFam" id="1.10.8.10:FF:000032">
    <property type="entry name" value="Release factor glutamine methyltransferase"/>
    <property type="match status" value="1"/>
</dbReference>
<dbReference type="HAMAP" id="MF_02126">
    <property type="entry name" value="RF_methyltr_PrmC"/>
    <property type="match status" value="1"/>
</dbReference>
<proteinExistence type="inferred from homology"/>
<dbReference type="Gene3D" id="1.10.8.10">
    <property type="entry name" value="DNA helicase RuvA subunit, C-terminal domain"/>
    <property type="match status" value="1"/>
</dbReference>
<dbReference type="InterPro" id="IPR019874">
    <property type="entry name" value="RF_methyltr_PrmC"/>
</dbReference>
<evidence type="ECO:0000313" key="8">
    <source>
        <dbReference type="EMBL" id="SET56443.1"/>
    </source>
</evidence>
<dbReference type="EMBL" id="FOHK01000009">
    <property type="protein sequence ID" value="SET56443.1"/>
    <property type="molecule type" value="Genomic_DNA"/>
</dbReference>
<dbReference type="EC" id="2.1.1.297" evidence="5"/>
<dbReference type="AlphaFoldDB" id="A0A1I0FGC6"/>
<evidence type="ECO:0000256" key="3">
    <source>
        <dbReference type="ARBA" id="ARBA00022691"/>
    </source>
</evidence>
<dbReference type="Proteomes" id="UP000199308">
    <property type="component" value="Unassembled WGS sequence"/>
</dbReference>
<dbReference type="GO" id="GO:0003676">
    <property type="term" value="F:nucleic acid binding"/>
    <property type="evidence" value="ECO:0007669"/>
    <property type="project" value="InterPro"/>
</dbReference>
<dbReference type="NCBIfam" id="TIGR00536">
    <property type="entry name" value="hemK_fam"/>
    <property type="match status" value="1"/>
</dbReference>
<evidence type="ECO:0000259" key="7">
    <source>
        <dbReference type="Pfam" id="PF17827"/>
    </source>
</evidence>
<name>A0A1I0FGC6_THASX</name>
<feature type="binding site" evidence="5">
    <location>
        <position position="169"/>
    </location>
    <ligand>
        <name>S-adenosyl-L-methionine</name>
        <dbReference type="ChEBI" id="CHEBI:59789"/>
    </ligand>
</feature>
<dbReference type="InterPro" id="IPR029063">
    <property type="entry name" value="SAM-dependent_MTases_sf"/>
</dbReference>
<keyword evidence="2 5" id="KW-0808">Transferase</keyword>
<accession>A0A1I0FGC6</accession>
<keyword evidence="9" id="KW-1185">Reference proteome</keyword>
<evidence type="ECO:0000256" key="2">
    <source>
        <dbReference type="ARBA" id="ARBA00022679"/>
    </source>
</evidence>
<feature type="domain" description="Methyltransferase small" evidence="6">
    <location>
        <begin position="99"/>
        <end position="194"/>
    </location>
</feature>
<dbReference type="NCBIfam" id="TIGR03534">
    <property type="entry name" value="RF_mod_PrmC"/>
    <property type="match status" value="1"/>
</dbReference>
<dbReference type="GO" id="GO:0032259">
    <property type="term" value="P:methylation"/>
    <property type="evidence" value="ECO:0007669"/>
    <property type="project" value="UniProtKB-KW"/>
</dbReference>
<feature type="domain" description="Release factor glutamine methyltransferase N-terminal" evidence="7">
    <location>
        <begin position="5"/>
        <end position="74"/>
    </location>
</feature>
<dbReference type="Gene3D" id="3.40.50.150">
    <property type="entry name" value="Vaccinia Virus protein VP39"/>
    <property type="match status" value="1"/>
</dbReference>
<dbReference type="GO" id="GO:0102559">
    <property type="term" value="F:peptide chain release factor N(5)-glutamine methyltransferase activity"/>
    <property type="evidence" value="ECO:0007669"/>
    <property type="project" value="UniProtKB-EC"/>
</dbReference>
<keyword evidence="1 5" id="KW-0489">Methyltransferase</keyword>
<keyword evidence="3 5" id="KW-0949">S-adenosyl-L-methionine</keyword>
<dbReference type="OrthoDB" id="9800643at2"/>
<reference evidence="8 9" key="1">
    <citation type="submission" date="2016-10" db="EMBL/GenBank/DDBJ databases">
        <authorList>
            <person name="de Groot N.N."/>
        </authorList>
    </citation>
    <scope>NUCLEOTIDE SEQUENCE [LARGE SCALE GENOMIC DNA]</scope>
    <source>
        <strain evidence="8 9">DSM 19706</strain>
    </source>
</reference>
<dbReference type="PANTHER" id="PTHR18895:SF74">
    <property type="entry name" value="MTRF1L RELEASE FACTOR GLUTAMINE METHYLTRANSFERASE"/>
    <property type="match status" value="1"/>
</dbReference>
<dbReference type="InterPro" id="IPR004556">
    <property type="entry name" value="HemK-like"/>
</dbReference>
<dbReference type="InterPro" id="IPR040758">
    <property type="entry name" value="PrmC_N"/>
</dbReference>
<dbReference type="SUPFAM" id="SSF53335">
    <property type="entry name" value="S-adenosyl-L-methionine-dependent methyltransferases"/>
    <property type="match status" value="1"/>
</dbReference>
<evidence type="ECO:0000256" key="5">
    <source>
        <dbReference type="HAMAP-Rule" id="MF_02126"/>
    </source>
</evidence>
<evidence type="ECO:0000313" key="9">
    <source>
        <dbReference type="Proteomes" id="UP000199308"/>
    </source>
</evidence>
<evidence type="ECO:0000256" key="4">
    <source>
        <dbReference type="ARBA" id="ARBA00048391"/>
    </source>
</evidence>
<dbReference type="InterPro" id="IPR002052">
    <property type="entry name" value="DNA_methylase_N6_adenine_CS"/>
</dbReference>
<dbReference type="InterPro" id="IPR050320">
    <property type="entry name" value="N5-glutamine_MTase"/>
</dbReference>
<dbReference type="Pfam" id="PF17827">
    <property type="entry name" value="PrmC_N"/>
    <property type="match status" value="1"/>
</dbReference>
<dbReference type="STRING" id="349064.SAMN05660429_02095"/>
<feature type="binding site" evidence="5">
    <location>
        <begin position="118"/>
        <end position="122"/>
    </location>
    <ligand>
        <name>S-adenosyl-L-methionine</name>
        <dbReference type="ChEBI" id="CHEBI:59789"/>
    </ligand>
</feature>
<dbReference type="InterPro" id="IPR007848">
    <property type="entry name" value="Small_mtfrase_dom"/>
</dbReference>
<comment type="catalytic activity">
    <reaction evidence="4 5">
        <text>L-glutaminyl-[peptide chain release factor] + S-adenosyl-L-methionine = N(5)-methyl-L-glutaminyl-[peptide chain release factor] + S-adenosyl-L-homocysteine + H(+)</text>
        <dbReference type="Rhea" id="RHEA:42896"/>
        <dbReference type="Rhea" id="RHEA-COMP:10271"/>
        <dbReference type="Rhea" id="RHEA-COMP:10272"/>
        <dbReference type="ChEBI" id="CHEBI:15378"/>
        <dbReference type="ChEBI" id="CHEBI:30011"/>
        <dbReference type="ChEBI" id="CHEBI:57856"/>
        <dbReference type="ChEBI" id="CHEBI:59789"/>
        <dbReference type="ChEBI" id="CHEBI:61891"/>
        <dbReference type="EC" id="2.1.1.297"/>
    </reaction>
</comment>
<evidence type="ECO:0000259" key="6">
    <source>
        <dbReference type="Pfam" id="PF05175"/>
    </source>
</evidence>
<comment type="function">
    <text evidence="5">Methylates the class 1 translation termination release factors RF1/PrfA and RF2/PrfB on the glutamine residue of the universally conserved GGQ motif.</text>
</comment>
<feature type="binding site" evidence="5">
    <location>
        <position position="141"/>
    </location>
    <ligand>
        <name>S-adenosyl-L-methionine</name>
        <dbReference type="ChEBI" id="CHEBI:59789"/>
    </ligand>
</feature>
<dbReference type="FunFam" id="3.40.50.150:FF:000053">
    <property type="entry name" value="Release factor glutamine methyltransferase"/>
    <property type="match status" value="1"/>
</dbReference>
<dbReference type="CDD" id="cd02440">
    <property type="entry name" value="AdoMet_MTases"/>
    <property type="match status" value="1"/>
</dbReference>
<feature type="binding site" evidence="5">
    <location>
        <begin position="185"/>
        <end position="188"/>
    </location>
    <ligand>
        <name>substrate</name>
    </ligand>
</feature>
<gene>
    <name evidence="5" type="primary">prmC</name>
    <name evidence="8" type="ORF">SAMN05660429_02095</name>
</gene>
<dbReference type="RefSeq" id="WP_093329934.1">
    <property type="nucleotide sequence ID" value="NZ_AP027363.1"/>
</dbReference>
<dbReference type="PANTHER" id="PTHR18895">
    <property type="entry name" value="HEMK METHYLTRANSFERASE"/>
    <property type="match status" value="1"/>
</dbReference>
<evidence type="ECO:0000256" key="1">
    <source>
        <dbReference type="ARBA" id="ARBA00022603"/>
    </source>
</evidence>
<dbReference type="PROSITE" id="PS00092">
    <property type="entry name" value="N6_MTASE"/>
    <property type="match status" value="1"/>
</dbReference>
<comment type="similarity">
    <text evidence="5">Belongs to the protein N5-glutamine methyltransferase family. PrmC subfamily.</text>
</comment>
<protein>
    <recommendedName>
        <fullName evidence="5">Release factor glutamine methyltransferase</fullName>
        <shortName evidence="5">RF MTase</shortName>
        <ecNumber evidence="5">2.1.1.297</ecNumber>
    </recommendedName>
    <alternativeName>
        <fullName evidence="5">N5-glutamine methyltransferase PrmC</fullName>
    </alternativeName>
    <alternativeName>
        <fullName evidence="5">Protein-(glutamine-N5) MTase PrmC</fullName>
    </alternativeName>
    <alternativeName>
        <fullName evidence="5">Protein-glutamine N-methyltransferase PrmC</fullName>
    </alternativeName>
</protein>
<organism evidence="8 9">
    <name type="scientific">Thalassotalea agarivorans</name>
    <name type="common">Thalassomonas agarivorans</name>
    <dbReference type="NCBI Taxonomy" id="349064"/>
    <lineage>
        <taxon>Bacteria</taxon>
        <taxon>Pseudomonadati</taxon>
        <taxon>Pseudomonadota</taxon>
        <taxon>Gammaproteobacteria</taxon>
        <taxon>Alteromonadales</taxon>
        <taxon>Colwelliaceae</taxon>
        <taxon>Thalassotalea</taxon>
    </lineage>
</organism>
<sequence>MTIEQLLSFGEKALAASSDSAKLDAQILLCHVLDKPHTYLIAWPETNVEASVQQQYSALIARRREGEPIAYITGEREFWSLTLKTSPATLIPRADTESLVETVLSQHPQADLKLLDLGTGTGAIALALASEQPSWQVDAVDFNQDAVALANENKTLNQLNHVNVFQSDWFEQVADDNRYDIIVSNPPYIDESDSHLSQGDLRFEPNTALVASDNGYGDIIHIIEQARHYLNQGASLYLEHGFEQAEKVRALFAKFGYANIQTIKDYAGNDRVTYAQYTR</sequence>
<feature type="binding site" evidence="5">
    <location>
        <position position="185"/>
    </location>
    <ligand>
        <name>S-adenosyl-L-methionine</name>
        <dbReference type="ChEBI" id="CHEBI:59789"/>
    </ligand>
</feature>
<dbReference type="Pfam" id="PF05175">
    <property type="entry name" value="MTS"/>
    <property type="match status" value="1"/>
</dbReference>